<accession>Q5DZQ0</accession>
<evidence type="ECO:0000313" key="2">
    <source>
        <dbReference type="EMBL" id="AAW87746.1"/>
    </source>
</evidence>
<dbReference type="KEGG" id="vfi:VF_A0676"/>
<dbReference type="GO" id="GO:0003677">
    <property type="term" value="F:DNA binding"/>
    <property type="evidence" value="ECO:0007669"/>
    <property type="project" value="InterPro"/>
</dbReference>
<sequence length="216" mass="24167">MKQKSILARNIEQRKYDLGITTNIEVARKSGVSRAVITNIGLHPNKSIMLDSAVLLAKALDCRLEWLATGEGPINLDDVERYNRLRYGAVVIRTSELESLTPEELLKELYDDQSRERVPCPAGNSFTTFIVRLNQDLGKYAAGGMMYFDYEKTPITGSIVLAKTAKDAAPEIMEYTKAHNRSFLKSLSEDLPAELKFIEITEEMAIISTLTAYAIT</sequence>
<dbReference type="SUPFAM" id="SSF47413">
    <property type="entry name" value="lambda repressor-like DNA-binding domains"/>
    <property type="match status" value="1"/>
</dbReference>
<dbReference type="GeneID" id="54165996"/>
<dbReference type="GO" id="GO:0045892">
    <property type="term" value="P:negative regulation of DNA-templated transcription"/>
    <property type="evidence" value="ECO:0007669"/>
    <property type="project" value="InterPro"/>
</dbReference>
<dbReference type="InterPro" id="IPR001387">
    <property type="entry name" value="Cro/C1-type_HTH"/>
</dbReference>
<dbReference type="HOGENOM" id="CLU_1314960_0_0_6"/>
<dbReference type="eggNOG" id="ENOG5031MXV">
    <property type="taxonomic scope" value="Bacteria"/>
</dbReference>
<dbReference type="PROSITE" id="PS50943">
    <property type="entry name" value="HTH_CROC1"/>
    <property type="match status" value="1"/>
</dbReference>
<feature type="domain" description="HTH cro/C1-type" evidence="1">
    <location>
        <begin position="25"/>
        <end position="67"/>
    </location>
</feature>
<keyword evidence="3" id="KW-1185">Reference proteome</keyword>
<dbReference type="EMBL" id="CP000021">
    <property type="protein sequence ID" value="AAW87746.1"/>
    <property type="molecule type" value="Genomic_DNA"/>
</dbReference>
<reference evidence="2 3" key="1">
    <citation type="journal article" date="2005" name="Proc. Natl. Acad. Sci. U.S.A.">
        <title>Complete genome sequence of Vibrio fischeri: a symbiotic bacterium with pathogenic congeners.</title>
        <authorList>
            <person name="Ruby E.G."/>
            <person name="Urbanowski M."/>
            <person name="Campbell J."/>
            <person name="Dunn A."/>
            <person name="Faini M."/>
            <person name="Gunsalus R."/>
            <person name="Lostroh P."/>
            <person name="Lupp C."/>
            <person name="McCann J."/>
            <person name="Millikan D."/>
            <person name="Schaefer A."/>
            <person name="Stabb E."/>
            <person name="Stevens A."/>
            <person name="Visick K."/>
            <person name="Whistler C."/>
            <person name="Greenberg E.P."/>
        </authorList>
    </citation>
    <scope>NUCLEOTIDE SEQUENCE [LARGE SCALE GENOMIC DNA]</scope>
    <source>
        <strain evidence="3">ATCC 700601 / ES114</strain>
    </source>
</reference>
<dbReference type="RefSeq" id="WP_011263510.1">
    <property type="nucleotide sequence ID" value="NC_006841.2"/>
</dbReference>
<dbReference type="InterPro" id="IPR010982">
    <property type="entry name" value="Lambda_DNA-bd_dom_sf"/>
</dbReference>
<dbReference type="PATRIC" id="fig|312309.11.peg.3279"/>
<dbReference type="AlphaFoldDB" id="Q5DZQ0"/>
<dbReference type="InterPro" id="IPR010744">
    <property type="entry name" value="Phage_CI_N"/>
</dbReference>
<evidence type="ECO:0000259" key="1">
    <source>
        <dbReference type="PROSITE" id="PS50943"/>
    </source>
</evidence>
<dbReference type="Gene3D" id="1.10.260.40">
    <property type="entry name" value="lambda repressor-like DNA-binding domains"/>
    <property type="match status" value="1"/>
</dbReference>
<dbReference type="Proteomes" id="UP000000537">
    <property type="component" value="Chromosome II"/>
</dbReference>
<gene>
    <name evidence="2" type="ordered locus">VF_A0676</name>
</gene>
<dbReference type="Pfam" id="PF07022">
    <property type="entry name" value="Phage_CI_repr"/>
    <property type="match status" value="1"/>
</dbReference>
<dbReference type="OrthoDB" id="9791537at2"/>
<protein>
    <recommendedName>
        <fullName evidence="1">HTH cro/C1-type domain-containing protein</fullName>
    </recommendedName>
</protein>
<reference evidence="2 3" key="2">
    <citation type="journal article" date="2008" name="BMC Genomics">
        <title>Comparative genomics-based investigation of resequencing targets in Vibrio fischeri: focus on point miscalls and artefactual expansions.</title>
        <authorList>
            <person name="Mandel M.J."/>
            <person name="Stabb E.V."/>
            <person name="Ruby E.G."/>
        </authorList>
    </citation>
    <scope>NUCLEOTIDE SEQUENCE [LARGE SCALE GENOMIC DNA]</scope>
    <source>
        <strain evidence="3">ATCC 700601 / ES114</strain>
    </source>
</reference>
<organism evidence="2 3">
    <name type="scientific">Aliivibrio fischeri (strain ATCC 700601 / ES114)</name>
    <name type="common">Vibrio fischeri</name>
    <dbReference type="NCBI Taxonomy" id="312309"/>
    <lineage>
        <taxon>Bacteria</taxon>
        <taxon>Pseudomonadati</taxon>
        <taxon>Pseudomonadota</taxon>
        <taxon>Gammaproteobacteria</taxon>
        <taxon>Vibrionales</taxon>
        <taxon>Vibrionaceae</taxon>
        <taxon>Aliivibrio</taxon>
    </lineage>
</organism>
<dbReference type="EnsemblBacteria" id="AAW87746">
    <property type="protein sequence ID" value="AAW87746"/>
    <property type="gene ID" value="VF_A0676"/>
</dbReference>
<evidence type="ECO:0000313" key="3">
    <source>
        <dbReference type="Proteomes" id="UP000000537"/>
    </source>
</evidence>
<proteinExistence type="predicted"/>
<name>Q5DZQ0_ALIF1</name>